<comment type="caution">
    <text evidence="3">The sequence shown here is derived from an EMBL/GenBank/DDBJ whole genome shotgun (WGS) entry which is preliminary data.</text>
</comment>
<dbReference type="InterPro" id="IPR041726">
    <property type="entry name" value="ACAD10_11_N"/>
</dbReference>
<dbReference type="SUPFAM" id="SSF56112">
    <property type="entry name" value="Protein kinase-like (PK-like)"/>
    <property type="match status" value="1"/>
</dbReference>
<gene>
    <name evidence="3" type="ORF">GCM10009613_52300</name>
</gene>
<dbReference type="Proteomes" id="UP001501414">
    <property type="component" value="Unassembled WGS sequence"/>
</dbReference>
<reference evidence="4" key="1">
    <citation type="journal article" date="2019" name="Int. J. Syst. Evol. Microbiol.">
        <title>The Global Catalogue of Microorganisms (GCM) 10K type strain sequencing project: providing services to taxonomists for standard genome sequencing and annotation.</title>
        <authorList>
            <consortium name="The Broad Institute Genomics Platform"/>
            <consortium name="The Broad Institute Genome Sequencing Center for Infectious Disease"/>
            <person name="Wu L."/>
            <person name="Ma J."/>
        </authorList>
    </citation>
    <scope>NUCLEOTIDE SEQUENCE [LARGE SCALE GENOMIC DNA]</scope>
    <source>
        <strain evidence="4">JCM 11896</strain>
    </source>
</reference>
<dbReference type="PANTHER" id="PTHR21310:SF40">
    <property type="entry name" value="AMINOGLYCOSIDE PHOSPHOTRANSFERASE DOMAIN-CONTAINING PROTEIN-RELATED"/>
    <property type="match status" value="1"/>
</dbReference>
<evidence type="ECO:0000256" key="1">
    <source>
        <dbReference type="SAM" id="MobiDB-lite"/>
    </source>
</evidence>
<feature type="domain" description="Aminoglycoside phosphotransferase" evidence="2">
    <location>
        <begin position="64"/>
        <end position="272"/>
    </location>
</feature>
<protein>
    <submittedName>
        <fullName evidence="3">Phosphotransferase family protein</fullName>
    </submittedName>
</protein>
<dbReference type="InterPro" id="IPR002575">
    <property type="entry name" value="Aminoglycoside_PTrfase"/>
</dbReference>
<dbReference type="Gene3D" id="3.90.1200.10">
    <property type="match status" value="1"/>
</dbReference>
<keyword evidence="4" id="KW-1185">Reference proteome</keyword>
<dbReference type="InterPro" id="IPR011009">
    <property type="entry name" value="Kinase-like_dom_sf"/>
</dbReference>
<evidence type="ECO:0000313" key="4">
    <source>
        <dbReference type="Proteomes" id="UP001501414"/>
    </source>
</evidence>
<dbReference type="EMBL" id="BAAAJK010000037">
    <property type="protein sequence ID" value="GAA1398297.1"/>
    <property type="molecule type" value="Genomic_DNA"/>
</dbReference>
<dbReference type="RefSeq" id="WP_344027169.1">
    <property type="nucleotide sequence ID" value="NZ_BAAAJK010000037.1"/>
</dbReference>
<evidence type="ECO:0000313" key="3">
    <source>
        <dbReference type="EMBL" id="GAA1398297.1"/>
    </source>
</evidence>
<proteinExistence type="predicted"/>
<dbReference type="InterPro" id="IPR051678">
    <property type="entry name" value="AGP_Transferase"/>
</dbReference>
<name>A0ABP4IY89_9PSEU</name>
<accession>A0ABP4IY89</accession>
<evidence type="ECO:0000259" key="2">
    <source>
        <dbReference type="Pfam" id="PF01636"/>
    </source>
</evidence>
<sequence>MTSPLPSTSPSPAPPADLDSADVAERVTRLLADRVAGAEGITVSRPVRVFGGNARLAWSCEASWVEGGARRKEPLILLVRAAGSQVTTDPAWEVAVLEAVVPQGVRAPTVWAHDLGGELLGGPAVLLERLPGQADPVAWLKGEPAMGRARTLDLARALAELHRADPHGLPASEPLVQLWRERFVASRLEPLPALSWLFDWLTDHETEPDRAAVVHGDFRPGNVLYEGERITALLDWELAHLGDPIEDLAWAYRSFWSPERFVPLAEFIATYESAAGVRVGADRLLWHRVFCEVKFATISLQAARSVVDGRSTNLRLIDRARSVAPAVAQSLEWIAKGEPC</sequence>
<dbReference type="CDD" id="cd05154">
    <property type="entry name" value="ACAD10_11_N-like"/>
    <property type="match status" value="1"/>
</dbReference>
<organism evidence="3 4">
    <name type="scientific">Pseudonocardia kongjuensis</name>
    <dbReference type="NCBI Taxonomy" id="102227"/>
    <lineage>
        <taxon>Bacteria</taxon>
        <taxon>Bacillati</taxon>
        <taxon>Actinomycetota</taxon>
        <taxon>Actinomycetes</taxon>
        <taxon>Pseudonocardiales</taxon>
        <taxon>Pseudonocardiaceae</taxon>
        <taxon>Pseudonocardia</taxon>
    </lineage>
</organism>
<feature type="region of interest" description="Disordered" evidence="1">
    <location>
        <begin position="1"/>
        <end position="20"/>
    </location>
</feature>
<dbReference type="Pfam" id="PF01636">
    <property type="entry name" value="APH"/>
    <property type="match status" value="1"/>
</dbReference>
<dbReference type="PANTHER" id="PTHR21310">
    <property type="entry name" value="AMINOGLYCOSIDE PHOSPHOTRANSFERASE-RELATED-RELATED"/>
    <property type="match status" value="1"/>
</dbReference>
<dbReference type="Gene3D" id="3.30.200.20">
    <property type="entry name" value="Phosphorylase Kinase, domain 1"/>
    <property type="match status" value="1"/>
</dbReference>